<evidence type="ECO:0000256" key="14">
    <source>
        <dbReference type="ARBA" id="ARBA00049031"/>
    </source>
</evidence>
<dbReference type="AlphaFoldDB" id="A0A1H6LQV3"/>
<dbReference type="UniPathway" id="UPA00051">
    <property type="reaction ID" value="UER00465"/>
</dbReference>
<sequence length="425" mass="45335">MNIGILGLGTVGGGVVNVLAKNQAEIMRRTGVQIQVTHAAVRDINQPRICPTKGIEFTQAPFEIVNNDSIDIVLELMGGTTLAKELVKTAIKNGKHVITANKALIATHGNELLALAKDNNTHLLFEAAVAGGIPILKSLEQGLSANQIEMVAGIINGTGNFILTEMRDKGRDFADVLKEAQELGYAEADPTFDVEGIDAAHKLAILAAIAFGCELQFDKVSTQGISQISGEDVAFATELGYSIKHLGIAKKLNGKIQMRVHPTLIPKTRLLANVDGVMNAVLIKGNAVGPTLYYGAGAGAEATASAVIADLVDVIKDTLSHNVLGWQSFEAIPYQNQDDIESIFYLRLLATDKPGVLADITAIFANHNISVEAVVQKQIDAQDNAHIAIITNQVKTSNINAVVAAIQKHDSIQEEVKIIHVETLD</sequence>
<keyword evidence="10 16" id="KW-0521">NADP</keyword>
<dbReference type="Pfam" id="PF01842">
    <property type="entry name" value="ACT"/>
    <property type="match status" value="1"/>
</dbReference>
<gene>
    <name evidence="20" type="ORF">BAZSYMA_ACONTIG00295_3</name>
    <name evidence="19" type="ORF">BAZSYMB_SCAFFOLD00074_1</name>
</gene>
<comment type="cofactor">
    <cofactor evidence="1">
        <name>a metal cation</name>
        <dbReference type="ChEBI" id="CHEBI:25213"/>
    </cofactor>
</comment>
<dbReference type="InterPro" id="IPR016204">
    <property type="entry name" value="HDH"/>
</dbReference>
<keyword evidence="12" id="KW-0520">NAD</keyword>
<dbReference type="FunFam" id="3.40.50.720:FF:000062">
    <property type="entry name" value="Homoserine dehydrogenase"/>
    <property type="match status" value="1"/>
</dbReference>
<dbReference type="GO" id="GO:0009088">
    <property type="term" value="P:threonine biosynthetic process"/>
    <property type="evidence" value="ECO:0007669"/>
    <property type="project" value="UniProtKB-UniPathway"/>
</dbReference>
<evidence type="ECO:0000256" key="7">
    <source>
        <dbReference type="ARBA" id="ARBA00022605"/>
    </source>
</evidence>
<dbReference type="SUPFAM" id="SSF51735">
    <property type="entry name" value="NAD(P)-binding Rossmann-fold domains"/>
    <property type="match status" value="1"/>
</dbReference>
<protein>
    <recommendedName>
        <fullName evidence="6">Homoserine dehydrogenase</fullName>
        <ecNumber evidence="5">1.1.1.3</ecNumber>
    </recommendedName>
</protein>
<proteinExistence type="inferred from homology"/>
<evidence type="ECO:0000256" key="15">
    <source>
        <dbReference type="PIRSR" id="PIRSR000098-1"/>
    </source>
</evidence>
<dbReference type="GO" id="GO:0004412">
    <property type="term" value="F:homoserine dehydrogenase activity"/>
    <property type="evidence" value="ECO:0007669"/>
    <property type="project" value="UniProtKB-EC"/>
</dbReference>
<dbReference type="Proteomes" id="UP000198559">
    <property type="component" value="Unassembled WGS sequence"/>
</dbReference>
<dbReference type="EC" id="1.1.1.3" evidence="5"/>
<evidence type="ECO:0000256" key="6">
    <source>
        <dbReference type="ARBA" id="ARBA00013376"/>
    </source>
</evidence>
<keyword evidence="9" id="KW-0479">Metal-binding</keyword>
<dbReference type="Pfam" id="PF03447">
    <property type="entry name" value="NAD_binding_3"/>
    <property type="match status" value="1"/>
</dbReference>
<evidence type="ECO:0000256" key="3">
    <source>
        <dbReference type="ARBA" id="ARBA00005062"/>
    </source>
</evidence>
<dbReference type="InterPro" id="IPR045865">
    <property type="entry name" value="ACT-like_dom_sf"/>
</dbReference>
<dbReference type="GO" id="GO:0046872">
    <property type="term" value="F:metal ion binding"/>
    <property type="evidence" value="ECO:0007669"/>
    <property type="project" value="UniProtKB-KW"/>
</dbReference>
<dbReference type="InterPro" id="IPR005106">
    <property type="entry name" value="Asp/hSer_DH_NAD-bd"/>
</dbReference>
<comment type="similarity">
    <text evidence="4 17">Belongs to the homoserine dehydrogenase family.</text>
</comment>
<feature type="active site" description="Proton donor" evidence="15">
    <location>
        <position position="202"/>
    </location>
</feature>
<accession>A0A1H6LQV3</accession>
<evidence type="ECO:0000256" key="11">
    <source>
        <dbReference type="ARBA" id="ARBA00023002"/>
    </source>
</evidence>
<dbReference type="PANTHER" id="PTHR43331">
    <property type="entry name" value="HOMOSERINE DEHYDROGENASE"/>
    <property type="match status" value="1"/>
</dbReference>
<comment type="pathway">
    <text evidence="2">Amino-acid biosynthesis; L-threonine biosynthesis; L-threonine from L-aspartate: step 3/5.</text>
</comment>
<evidence type="ECO:0000313" key="22">
    <source>
        <dbReference type="Proteomes" id="UP000198988"/>
    </source>
</evidence>
<comment type="pathway">
    <text evidence="3">Amino-acid biosynthesis; L-methionine biosynthesis via de novo pathway; L-homoserine from L-aspartate: step 3/3.</text>
</comment>
<dbReference type="PROSITE" id="PS01042">
    <property type="entry name" value="HOMOSER_DHGENASE"/>
    <property type="match status" value="1"/>
</dbReference>
<reference evidence="19" key="1">
    <citation type="submission" date="2016-06" db="EMBL/GenBank/DDBJ databases">
        <authorList>
            <person name="Olsen C.W."/>
            <person name="Carey S."/>
            <person name="Hinshaw L."/>
            <person name="Karasin A.I."/>
        </authorList>
    </citation>
    <scope>NUCLEOTIDE SEQUENCE [LARGE SCALE GENOMIC DNA]</scope>
    <source>
        <strain evidence="20">BazSymA</strain>
        <strain evidence="19">BazSymB</strain>
    </source>
</reference>
<evidence type="ECO:0000256" key="8">
    <source>
        <dbReference type="ARBA" id="ARBA00022697"/>
    </source>
</evidence>
<feature type="binding site" evidence="16">
    <location>
        <position position="102"/>
    </location>
    <ligand>
        <name>NADPH</name>
        <dbReference type="ChEBI" id="CHEBI:57783"/>
    </ligand>
</feature>
<feature type="binding site" evidence="16">
    <location>
        <begin position="6"/>
        <end position="13"/>
    </location>
    <ligand>
        <name>NADP(+)</name>
        <dbReference type="ChEBI" id="CHEBI:58349"/>
    </ligand>
</feature>
<dbReference type="CDD" id="cd04881">
    <property type="entry name" value="ACT_HSDH-Hom"/>
    <property type="match status" value="1"/>
</dbReference>
<dbReference type="GO" id="GO:0050661">
    <property type="term" value="F:NADP binding"/>
    <property type="evidence" value="ECO:0007669"/>
    <property type="project" value="InterPro"/>
</dbReference>
<organism evidence="19 21">
    <name type="scientific">Bathymodiolus azoricus thioautotrophic gill symbiont</name>
    <dbReference type="NCBI Taxonomy" id="235205"/>
    <lineage>
        <taxon>Bacteria</taxon>
        <taxon>Pseudomonadati</taxon>
        <taxon>Pseudomonadota</taxon>
        <taxon>Gammaproteobacteria</taxon>
        <taxon>sulfur-oxidizing symbionts</taxon>
    </lineage>
</organism>
<dbReference type="InterPro" id="IPR002912">
    <property type="entry name" value="ACT_dom"/>
</dbReference>
<name>A0A1H6LQV3_9GAMM</name>
<dbReference type="InterPro" id="IPR001342">
    <property type="entry name" value="HDH_cat"/>
</dbReference>
<evidence type="ECO:0000256" key="5">
    <source>
        <dbReference type="ARBA" id="ARBA00013213"/>
    </source>
</evidence>
<evidence type="ECO:0000256" key="4">
    <source>
        <dbReference type="ARBA" id="ARBA00006753"/>
    </source>
</evidence>
<feature type="domain" description="ACT" evidence="18">
    <location>
        <begin position="345"/>
        <end position="425"/>
    </location>
</feature>
<evidence type="ECO:0000313" key="20">
    <source>
        <dbReference type="EMBL" id="SEH91464.1"/>
    </source>
</evidence>
<dbReference type="SUPFAM" id="SSF55021">
    <property type="entry name" value="ACT-like"/>
    <property type="match status" value="1"/>
</dbReference>
<keyword evidence="11" id="KW-0560">Oxidoreductase</keyword>
<dbReference type="InterPro" id="IPR036291">
    <property type="entry name" value="NAD(P)-bd_dom_sf"/>
</dbReference>
<evidence type="ECO:0000259" key="18">
    <source>
        <dbReference type="PROSITE" id="PS51671"/>
    </source>
</evidence>
<feature type="binding site" evidence="16">
    <location>
        <position position="187"/>
    </location>
    <ligand>
        <name>L-homoserine</name>
        <dbReference type="ChEBI" id="CHEBI:57476"/>
    </ligand>
</feature>
<dbReference type="UniPathway" id="UPA00050">
    <property type="reaction ID" value="UER00063"/>
</dbReference>
<evidence type="ECO:0000256" key="10">
    <source>
        <dbReference type="ARBA" id="ARBA00022857"/>
    </source>
</evidence>
<evidence type="ECO:0000256" key="17">
    <source>
        <dbReference type="RuleBase" id="RU004171"/>
    </source>
</evidence>
<dbReference type="RefSeq" id="WP_090716740.1">
    <property type="nucleotide sequence ID" value="NZ_CAESAP020000296.1"/>
</dbReference>
<keyword evidence="13" id="KW-0486">Methionine biosynthesis</keyword>
<dbReference type="PANTHER" id="PTHR43331:SF1">
    <property type="entry name" value="HOMOSERINE DEHYDROGENASE"/>
    <property type="match status" value="1"/>
</dbReference>
<dbReference type="FunFam" id="3.30.360.10:FF:000005">
    <property type="entry name" value="Homoserine dehydrogenase"/>
    <property type="match status" value="1"/>
</dbReference>
<dbReference type="InterPro" id="IPR019811">
    <property type="entry name" value="HDH_CS"/>
</dbReference>
<dbReference type="Pfam" id="PF00742">
    <property type="entry name" value="Homoserine_dh"/>
    <property type="match status" value="1"/>
</dbReference>
<dbReference type="SUPFAM" id="SSF55347">
    <property type="entry name" value="Glyceraldehyde-3-phosphate dehydrogenase-like, C-terminal domain"/>
    <property type="match status" value="1"/>
</dbReference>
<dbReference type="Gene3D" id="3.30.360.10">
    <property type="entry name" value="Dihydrodipicolinate Reductase, domain 2"/>
    <property type="match status" value="1"/>
</dbReference>
<dbReference type="NCBIfam" id="NF004976">
    <property type="entry name" value="PRK06349.1"/>
    <property type="match status" value="1"/>
</dbReference>
<evidence type="ECO:0000313" key="21">
    <source>
        <dbReference type="Proteomes" id="UP000198559"/>
    </source>
</evidence>
<dbReference type="STRING" id="235205.BAZSYMB_SCAFFOLD00074_1"/>
<keyword evidence="8" id="KW-0791">Threonine biosynthesis</keyword>
<dbReference type="PIRSF" id="PIRSF000098">
    <property type="entry name" value="Homoser_dehydrog"/>
    <property type="match status" value="1"/>
</dbReference>
<dbReference type="Gene3D" id="3.30.70.260">
    <property type="match status" value="1"/>
</dbReference>
<evidence type="ECO:0000256" key="9">
    <source>
        <dbReference type="ARBA" id="ARBA00022723"/>
    </source>
</evidence>
<dbReference type="OrthoDB" id="9808167at2"/>
<dbReference type="Proteomes" id="UP000198988">
    <property type="component" value="Unassembled WGS sequence"/>
</dbReference>
<reference evidence="21 22" key="2">
    <citation type="submission" date="2016-06" db="EMBL/GenBank/DDBJ databases">
        <authorList>
            <person name="Petersen J."/>
            <person name="Sayavedra L."/>
        </authorList>
    </citation>
    <scope>NUCLEOTIDE SEQUENCE [LARGE SCALE GENOMIC DNA]</scope>
    <source>
        <strain evidence="22">BazSymA</strain>
        <strain evidence="21">BazSymB</strain>
    </source>
</reference>
<dbReference type="EMBL" id="CDSC02000319">
    <property type="protein sequence ID" value="SEH91464.1"/>
    <property type="molecule type" value="Genomic_DNA"/>
</dbReference>
<dbReference type="Gene3D" id="3.40.50.720">
    <property type="entry name" value="NAD(P)-binding Rossmann-like Domain"/>
    <property type="match status" value="1"/>
</dbReference>
<comment type="catalytic activity">
    <reaction evidence="14">
        <text>L-homoserine + NAD(+) = L-aspartate 4-semialdehyde + NADH + H(+)</text>
        <dbReference type="Rhea" id="RHEA:15757"/>
        <dbReference type="ChEBI" id="CHEBI:15378"/>
        <dbReference type="ChEBI" id="CHEBI:57476"/>
        <dbReference type="ChEBI" id="CHEBI:57540"/>
        <dbReference type="ChEBI" id="CHEBI:57945"/>
        <dbReference type="ChEBI" id="CHEBI:537519"/>
        <dbReference type="EC" id="1.1.1.3"/>
    </reaction>
    <physiologicalReaction direction="right-to-left" evidence="14">
        <dbReference type="Rhea" id="RHEA:15759"/>
    </physiologicalReaction>
</comment>
<evidence type="ECO:0000256" key="1">
    <source>
        <dbReference type="ARBA" id="ARBA00001920"/>
    </source>
</evidence>
<dbReference type="EMBL" id="CVUD02000198">
    <property type="protein sequence ID" value="SEH87354.1"/>
    <property type="molecule type" value="Genomic_DNA"/>
</dbReference>
<evidence type="ECO:0000256" key="16">
    <source>
        <dbReference type="PIRSR" id="PIRSR000098-2"/>
    </source>
</evidence>
<evidence type="ECO:0000313" key="19">
    <source>
        <dbReference type="EMBL" id="SEH87354.1"/>
    </source>
</evidence>
<evidence type="ECO:0000256" key="2">
    <source>
        <dbReference type="ARBA" id="ARBA00005056"/>
    </source>
</evidence>
<dbReference type="GO" id="GO:0009086">
    <property type="term" value="P:methionine biosynthetic process"/>
    <property type="evidence" value="ECO:0007669"/>
    <property type="project" value="UniProtKB-KW"/>
</dbReference>
<dbReference type="PROSITE" id="PS51671">
    <property type="entry name" value="ACT"/>
    <property type="match status" value="1"/>
</dbReference>
<keyword evidence="7" id="KW-0028">Amino-acid biosynthesis</keyword>
<evidence type="ECO:0000256" key="13">
    <source>
        <dbReference type="ARBA" id="ARBA00023167"/>
    </source>
</evidence>
<evidence type="ECO:0000256" key="12">
    <source>
        <dbReference type="ARBA" id="ARBA00023027"/>
    </source>
</evidence>